<protein>
    <submittedName>
        <fullName evidence="1">Uncharacterized protein</fullName>
    </submittedName>
</protein>
<accession>A0A2U7P6D3</accession>
<reference evidence="1" key="1">
    <citation type="submission" date="2017-05" db="EMBL/GenBank/DDBJ databases">
        <title>The virome of a scalding spring: bacteriophages and archaeal viruses share the pool.</title>
        <authorList>
            <person name="Zablocki O.D.J."/>
            <person name="van Zyl L.J."/>
            <person name="Kirby B."/>
            <person name="Trindade M.I."/>
        </authorList>
    </citation>
    <scope>NUCLEOTIDE SEQUENCE</scope>
</reference>
<name>A0A2U7P6D3_9VIRU</name>
<sequence length="163" mass="18426">MSAEIKLEGQEKLLARLESLGRLDMVKAGIQAAAVYLKGKLSQYPPSRRLTRAEVYGQTFQTDRQRRGFFAKLRSGEIEVPYRRGESPKSQRFKAGWTIAAQNSGMTVVIGNDTEYGPLLMEKEMQSLYAKRVGWRTIDAVVDDERPEVLRIVKDSIDSALED</sequence>
<dbReference type="EMBL" id="MF098556">
    <property type="protein sequence ID" value="ASV43911.1"/>
    <property type="molecule type" value="Genomic_DNA"/>
</dbReference>
<organism evidence="1">
    <name type="scientific">Hot spring virus BHS1</name>
    <dbReference type="NCBI Taxonomy" id="2024351"/>
    <lineage>
        <taxon>Viruses</taxon>
    </lineage>
</organism>
<proteinExistence type="predicted"/>
<evidence type="ECO:0000313" key="1">
    <source>
        <dbReference type="EMBL" id="ASV43911.1"/>
    </source>
</evidence>